<evidence type="ECO:0000313" key="2">
    <source>
        <dbReference type="WBParaSite" id="ACRNAN_scaffold5901.g7291.t1"/>
    </source>
</evidence>
<sequence>MDNKLEELSKNNLEENNRRTILIHCNPNNGYTNYNDTLKTTYLYRLEASPRLDRDICAIGIPSNVILLLRSDLQHNHSYFRILAGNTEDLTTASPRIFANNSTGEIRGYRIERTSFWYINCNHAAIILNAKSAEDAVEFSFRKTSKKIVDSSISINCQ</sequence>
<accession>A0A914E787</accession>
<name>A0A914E787_9BILA</name>
<dbReference type="Proteomes" id="UP000887540">
    <property type="component" value="Unplaced"/>
</dbReference>
<organism evidence="1 2">
    <name type="scientific">Acrobeloides nanus</name>
    <dbReference type="NCBI Taxonomy" id="290746"/>
    <lineage>
        <taxon>Eukaryota</taxon>
        <taxon>Metazoa</taxon>
        <taxon>Ecdysozoa</taxon>
        <taxon>Nematoda</taxon>
        <taxon>Chromadorea</taxon>
        <taxon>Rhabditida</taxon>
        <taxon>Tylenchina</taxon>
        <taxon>Cephalobomorpha</taxon>
        <taxon>Cephaloboidea</taxon>
        <taxon>Cephalobidae</taxon>
        <taxon>Acrobeloides</taxon>
    </lineage>
</organism>
<keyword evidence="1" id="KW-1185">Reference proteome</keyword>
<protein>
    <submittedName>
        <fullName evidence="2">Uncharacterized protein</fullName>
    </submittedName>
</protein>
<proteinExistence type="predicted"/>
<evidence type="ECO:0000313" key="1">
    <source>
        <dbReference type="Proteomes" id="UP000887540"/>
    </source>
</evidence>
<dbReference type="WBParaSite" id="ACRNAN_scaffold5901.g7291.t1">
    <property type="protein sequence ID" value="ACRNAN_scaffold5901.g7291.t1"/>
    <property type="gene ID" value="ACRNAN_scaffold5901.g7291"/>
</dbReference>
<dbReference type="AlphaFoldDB" id="A0A914E787"/>
<reference evidence="2" key="1">
    <citation type="submission" date="2022-11" db="UniProtKB">
        <authorList>
            <consortium name="WormBaseParasite"/>
        </authorList>
    </citation>
    <scope>IDENTIFICATION</scope>
</reference>